<evidence type="ECO:0000313" key="1">
    <source>
        <dbReference type="EMBL" id="CAL1679424.1"/>
    </source>
</evidence>
<evidence type="ECO:0000313" key="2">
    <source>
        <dbReference type="Proteomes" id="UP001497644"/>
    </source>
</evidence>
<organism evidence="1 2">
    <name type="scientific">Lasius platythorax</name>
    <dbReference type="NCBI Taxonomy" id="488582"/>
    <lineage>
        <taxon>Eukaryota</taxon>
        <taxon>Metazoa</taxon>
        <taxon>Ecdysozoa</taxon>
        <taxon>Arthropoda</taxon>
        <taxon>Hexapoda</taxon>
        <taxon>Insecta</taxon>
        <taxon>Pterygota</taxon>
        <taxon>Neoptera</taxon>
        <taxon>Endopterygota</taxon>
        <taxon>Hymenoptera</taxon>
        <taxon>Apocrita</taxon>
        <taxon>Aculeata</taxon>
        <taxon>Formicoidea</taxon>
        <taxon>Formicidae</taxon>
        <taxon>Formicinae</taxon>
        <taxon>Lasius</taxon>
        <taxon>Lasius</taxon>
    </lineage>
</organism>
<name>A0AAV2NJ46_9HYME</name>
<dbReference type="AlphaFoldDB" id="A0AAV2NJ46"/>
<protein>
    <submittedName>
        <fullName evidence="1">Uncharacterized protein</fullName>
    </submittedName>
</protein>
<keyword evidence="2" id="KW-1185">Reference proteome</keyword>
<gene>
    <name evidence="1" type="ORF">LPLAT_LOCUS5615</name>
</gene>
<proteinExistence type="predicted"/>
<dbReference type="Proteomes" id="UP001497644">
    <property type="component" value="Chromosome 2"/>
</dbReference>
<sequence length="155" mass="18418">MDNEYYMEGVDGYEYEENKENEDYIENDTITYQKELIAIVKANSILWNKKQKEYNNINKELVSTTIRQLLECRECVILFGQMYDIFGQIFVQFQMIFQLCADFRYHWWNLMLNSHCIRRAYDAKSCFLICGALYDAVGCSVNPALLALSRHCRQK</sequence>
<dbReference type="EMBL" id="OZ034825">
    <property type="protein sequence ID" value="CAL1679424.1"/>
    <property type="molecule type" value="Genomic_DNA"/>
</dbReference>
<reference evidence="1" key="1">
    <citation type="submission" date="2024-04" db="EMBL/GenBank/DDBJ databases">
        <authorList>
            <consortium name="Molecular Ecology Group"/>
        </authorList>
    </citation>
    <scope>NUCLEOTIDE SEQUENCE</scope>
</reference>
<accession>A0AAV2NJ46</accession>